<dbReference type="SUPFAM" id="SSF56784">
    <property type="entry name" value="HAD-like"/>
    <property type="match status" value="1"/>
</dbReference>
<dbReference type="Gene3D" id="1.10.150.240">
    <property type="entry name" value="Putative phosphatase, domain 2"/>
    <property type="match status" value="1"/>
</dbReference>
<evidence type="ECO:0008006" key="4">
    <source>
        <dbReference type="Google" id="ProtNLM"/>
    </source>
</evidence>
<dbReference type="EMBL" id="JBHFFA010000007">
    <property type="protein sequence ID" value="KAL2613426.1"/>
    <property type="molecule type" value="Genomic_DNA"/>
</dbReference>
<dbReference type="InterPro" id="IPR036412">
    <property type="entry name" value="HAD-like_sf"/>
</dbReference>
<dbReference type="PANTHER" id="PTHR47858">
    <property type="entry name" value="HALOACID DEHALOGENASE-LIKE HYDROLASE (HAD) SUPERFAMILY PROTEIN"/>
    <property type="match status" value="1"/>
</dbReference>
<feature type="region of interest" description="Disordered" evidence="1">
    <location>
        <begin position="353"/>
        <end position="372"/>
    </location>
</feature>
<keyword evidence="3" id="KW-1185">Reference proteome</keyword>
<dbReference type="PANTHER" id="PTHR47858:SF2">
    <property type="entry name" value="HALOACID DEHALOGENASE-LIKE HYDROLASE (HAD) SUPERFAMILY PROTEIN"/>
    <property type="match status" value="1"/>
</dbReference>
<dbReference type="InterPro" id="IPR023198">
    <property type="entry name" value="PGP-like_dom2"/>
</dbReference>
<reference evidence="2 3" key="1">
    <citation type="submission" date="2024-09" db="EMBL/GenBank/DDBJ databases">
        <title>Chromosome-scale assembly of Riccia fluitans.</title>
        <authorList>
            <person name="Paukszto L."/>
            <person name="Sawicki J."/>
            <person name="Karawczyk K."/>
            <person name="Piernik-Szablinska J."/>
            <person name="Szczecinska M."/>
            <person name="Mazdziarz M."/>
        </authorList>
    </citation>
    <scope>NUCLEOTIDE SEQUENCE [LARGE SCALE GENOMIC DNA]</scope>
    <source>
        <strain evidence="2">Rf_01</strain>
        <tissue evidence="2">Aerial parts of the thallus</tissue>
    </source>
</reference>
<gene>
    <name evidence="2" type="ORF">R1flu_025118</name>
</gene>
<dbReference type="NCBIfam" id="TIGR01509">
    <property type="entry name" value="HAD-SF-IA-v3"/>
    <property type="match status" value="1"/>
</dbReference>
<dbReference type="CDD" id="cd07505">
    <property type="entry name" value="HAD_BPGM-like"/>
    <property type="match status" value="1"/>
</dbReference>
<dbReference type="AlphaFoldDB" id="A0ABD1XZU3"/>
<dbReference type="Pfam" id="PF13419">
    <property type="entry name" value="HAD_2"/>
    <property type="match status" value="1"/>
</dbReference>
<evidence type="ECO:0000313" key="2">
    <source>
        <dbReference type="EMBL" id="KAL2613426.1"/>
    </source>
</evidence>
<accession>A0ABD1XZU3</accession>
<proteinExistence type="predicted"/>
<dbReference type="InterPro" id="IPR041492">
    <property type="entry name" value="HAD_2"/>
</dbReference>
<dbReference type="Proteomes" id="UP001605036">
    <property type="component" value="Unassembled WGS sequence"/>
</dbReference>
<evidence type="ECO:0000256" key="1">
    <source>
        <dbReference type="SAM" id="MobiDB-lite"/>
    </source>
</evidence>
<name>A0ABD1XZU3_9MARC</name>
<organism evidence="2 3">
    <name type="scientific">Riccia fluitans</name>
    <dbReference type="NCBI Taxonomy" id="41844"/>
    <lineage>
        <taxon>Eukaryota</taxon>
        <taxon>Viridiplantae</taxon>
        <taxon>Streptophyta</taxon>
        <taxon>Embryophyta</taxon>
        <taxon>Marchantiophyta</taxon>
        <taxon>Marchantiopsida</taxon>
        <taxon>Marchantiidae</taxon>
        <taxon>Marchantiales</taxon>
        <taxon>Ricciaceae</taxon>
        <taxon>Riccia</taxon>
    </lineage>
</organism>
<comment type="caution">
    <text evidence="2">The sequence shown here is derived from an EMBL/GenBank/DDBJ whole genome shotgun (WGS) entry which is preliminary data.</text>
</comment>
<sequence length="372" mass="41980">MRSCQSLQLRTSSSSLAPVLLPSSVRVTFDNSSRLQLISLPPSRKDLSRWTLTIKMEAKTPGSENGKSGFPHIPRKGAEFFVEEVIGAEHGEGFATYRPRGPLHVDVDFLNDRMRERGLQRIRYAMKPDEAFGLIYSWDNVIADTRALRMDAWNRLAEEEGRVVDHDSRRQLLTMTPTRALQKVLFWGETGVDIERLTKRLAVLYSEAITRVRTPMEGVKEWLEALDTAGVPCAVASSLDRLTLLAALERMGLRKYFQAIVSEEDGMESIAHRFLSAAVKLDRPPFKCVVFEDDPRGITAAHNCTMKAVALIGSHPAYDLTQADLAVSSFTELSVINLRRLFANKGTEFMDLQKQPEEKKPRKRKITNDTLF</sequence>
<dbReference type="InterPro" id="IPR023214">
    <property type="entry name" value="HAD_sf"/>
</dbReference>
<dbReference type="Gene3D" id="3.40.50.1000">
    <property type="entry name" value="HAD superfamily/HAD-like"/>
    <property type="match status" value="1"/>
</dbReference>
<evidence type="ECO:0000313" key="3">
    <source>
        <dbReference type="Proteomes" id="UP001605036"/>
    </source>
</evidence>
<protein>
    <recommendedName>
        <fullName evidence="4">Haloacid dehalogenase-like hydrolase superfamily protein</fullName>
    </recommendedName>
</protein>
<dbReference type="InterPro" id="IPR006439">
    <property type="entry name" value="HAD-SF_hydro_IA"/>
</dbReference>